<evidence type="ECO:0000313" key="1">
    <source>
        <dbReference type="EMBL" id="KAK9040361.1"/>
    </source>
</evidence>
<comment type="caution">
    <text evidence="1">The sequence shown here is derived from an EMBL/GenBank/DDBJ whole genome shotgun (WGS) entry which is preliminary data.</text>
</comment>
<sequence>MTRQYAVKMDLSQILKRKECLLLLVENADWVFKINPRSISFDLARCFLLFFSIFESWGKLVSRRQQIFFFFVFRQSNWVYVAVQRNKEFLCWH</sequence>
<dbReference type="EMBL" id="JBBPBN010000004">
    <property type="protein sequence ID" value="KAK9040361.1"/>
    <property type="molecule type" value="Genomic_DNA"/>
</dbReference>
<protein>
    <submittedName>
        <fullName evidence="1">Uncharacterized protein</fullName>
    </submittedName>
</protein>
<name>A0ABR2TSC5_9ROSI</name>
<gene>
    <name evidence="1" type="ORF">V6N11_015525</name>
</gene>
<keyword evidence="2" id="KW-1185">Reference proteome</keyword>
<proteinExistence type="predicted"/>
<evidence type="ECO:0000313" key="2">
    <source>
        <dbReference type="Proteomes" id="UP001396334"/>
    </source>
</evidence>
<dbReference type="Proteomes" id="UP001396334">
    <property type="component" value="Unassembled WGS sequence"/>
</dbReference>
<reference evidence="1 2" key="1">
    <citation type="journal article" date="2024" name="G3 (Bethesda)">
        <title>Genome assembly of Hibiscus sabdariffa L. provides insights into metabolisms of medicinal natural products.</title>
        <authorList>
            <person name="Kim T."/>
        </authorList>
    </citation>
    <scope>NUCLEOTIDE SEQUENCE [LARGE SCALE GENOMIC DNA]</scope>
    <source>
        <strain evidence="1">TK-2024</strain>
        <tissue evidence="1">Old leaves</tissue>
    </source>
</reference>
<accession>A0ABR2TSC5</accession>
<organism evidence="1 2">
    <name type="scientific">Hibiscus sabdariffa</name>
    <name type="common">roselle</name>
    <dbReference type="NCBI Taxonomy" id="183260"/>
    <lineage>
        <taxon>Eukaryota</taxon>
        <taxon>Viridiplantae</taxon>
        <taxon>Streptophyta</taxon>
        <taxon>Embryophyta</taxon>
        <taxon>Tracheophyta</taxon>
        <taxon>Spermatophyta</taxon>
        <taxon>Magnoliopsida</taxon>
        <taxon>eudicotyledons</taxon>
        <taxon>Gunneridae</taxon>
        <taxon>Pentapetalae</taxon>
        <taxon>rosids</taxon>
        <taxon>malvids</taxon>
        <taxon>Malvales</taxon>
        <taxon>Malvaceae</taxon>
        <taxon>Malvoideae</taxon>
        <taxon>Hibiscus</taxon>
    </lineage>
</organism>